<dbReference type="InterPro" id="IPR006311">
    <property type="entry name" value="TAT_signal"/>
</dbReference>
<evidence type="ECO:0000256" key="12">
    <source>
        <dbReference type="SAM" id="SignalP"/>
    </source>
</evidence>
<evidence type="ECO:0000256" key="2">
    <source>
        <dbReference type="ARBA" id="ARBA00016337"/>
    </source>
</evidence>
<dbReference type="PIRSF" id="PIRSF006268">
    <property type="entry name" value="ApbE"/>
    <property type="match status" value="1"/>
</dbReference>
<dbReference type="EMBL" id="JACIEN010000005">
    <property type="protein sequence ID" value="MBB4018969.1"/>
    <property type="molecule type" value="Genomic_DNA"/>
</dbReference>
<evidence type="ECO:0000313" key="13">
    <source>
        <dbReference type="EMBL" id="MBB4018969.1"/>
    </source>
</evidence>
<dbReference type="EC" id="2.7.1.180" evidence="1 10"/>
<accession>A0A840C6A1</accession>
<evidence type="ECO:0000256" key="8">
    <source>
        <dbReference type="ARBA" id="ARBA00031306"/>
    </source>
</evidence>
<comment type="cofactor">
    <cofactor evidence="11">
        <name>Mg(2+)</name>
        <dbReference type="ChEBI" id="CHEBI:18420"/>
    </cofactor>
    <cofactor evidence="11">
        <name>Mn(2+)</name>
        <dbReference type="ChEBI" id="CHEBI:29035"/>
    </cofactor>
    <text evidence="11">Magnesium. Can also use manganese.</text>
</comment>
<dbReference type="Proteomes" id="UP000577362">
    <property type="component" value="Unassembled WGS sequence"/>
</dbReference>
<keyword evidence="3 10" id="KW-0285">Flavoprotein</keyword>
<feature type="binding site" evidence="11">
    <location>
        <position position="298"/>
    </location>
    <ligand>
        <name>Mg(2+)</name>
        <dbReference type="ChEBI" id="CHEBI:18420"/>
    </ligand>
</feature>
<dbReference type="SUPFAM" id="SSF143631">
    <property type="entry name" value="ApbE-like"/>
    <property type="match status" value="1"/>
</dbReference>
<evidence type="ECO:0000256" key="5">
    <source>
        <dbReference type="ARBA" id="ARBA00022723"/>
    </source>
</evidence>
<evidence type="ECO:0000256" key="1">
    <source>
        <dbReference type="ARBA" id="ARBA00011955"/>
    </source>
</evidence>
<evidence type="ECO:0000313" key="14">
    <source>
        <dbReference type="Proteomes" id="UP000577362"/>
    </source>
</evidence>
<keyword evidence="12" id="KW-0732">Signal</keyword>
<feature type="binding site" evidence="11">
    <location>
        <position position="294"/>
    </location>
    <ligand>
        <name>Mg(2+)</name>
        <dbReference type="ChEBI" id="CHEBI:18420"/>
    </ligand>
</feature>
<evidence type="ECO:0000256" key="11">
    <source>
        <dbReference type="PIRSR" id="PIRSR006268-2"/>
    </source>
</evidence>
<feature type="binding site" evidence="11">
    <location>
        <position position="184"/>
    </location>
    <ligand>
        <name>Mg(2+)</name>
        <dbReference type="ChEBI" id="CHEBI:18420"/>
    </ligand>
</feature>
<feature type="signal peptide" evidence="12">
    <location>
        <begin position="1"/>
        <end position="30"/>
    </location>
</feature>
<feature type="chain" id="PRO_5039943654" description="FAD:protein FMN transferase" evidence="12">
    <location>
        <begin position="31"/>
        <end position="331"/>
    </location>
</feature>
<dbReference type="GO" id="GO:0046872">
    <property type="term" value="F:metal ion binding"/>
    <property type="evidence" value="ECO:0007669"/>
    <property type="project" value="UniProtKB-UniRule"/>
</dbReference>
<dbReference type="InterPro" id="IPR024932">
    <property type="entry name" value="ApbE"/>
</dbReference>
<protein>
    <recommendedName>
        <fullName evidence="2 10">FAD:protein FMN transferase</fullName>
        <ecNumber evidence="1 10">2.7.1.180</ecNumber>
    </recommendedName>
    <alternativeName>
        <fullName evidence="8 10">Flavin transferase</fullName>
    </alternativeName>
</protein>
<proteinExistence type="inferred from homology"/>
<keyword evidence="14" id="KW-1185">Reference proteome</keyword>
<keyword evidence="13" id="KW-0449">Lipoprotein</keyword>
<evidence type="ECO:0000256" key="9">
    <source>
        <dbReference type="ARBA" id="ARBA00048540"/>
    </source>
</evidence>
<evidence type="ECO:0000256" key="6">
    <source>
        <dbReference type="ARBA" id="ARBA00022827"/>
    </source>
</evidence>
<comment type="similarity">
    <text evidence="10">Belongs to the ApbE family.</text>
</comment>
<evidence type="ECO:0000256" key="3">
    <source>
        <dbReference type="ARBA" id="ARBA00022630"/>
    </source>
</evidence>
<evidence type="ECO:0000256" key="7">
    <source>
        <dbReference type="ARBA" id="ARBA00022842"/>
    </source>
</evidence>
<dbReference type="PANTHER" id="PTHR30040:SF2">
    <property type="entry name" value="FAD:PROTEIN FMN TRANSFERASE"/>
    <property type="match status" value="1"/>
</dbReference>
<comment type="catalytic activity">
    <reaction evidence="9 10">
        <text>L-threonyl-[protein] + FAD = FMN-L-threonyl-[protein] + AMP + H(+)</text>
        <dbReference type="Rhea" id="RHEA:36847"/>
        <dbReference type="Rhea" id="RHEA-COMP:11060"/>
        <dbReference type="Rhea" id="RHEA-COMP:11061"/>
        <dbReference type="ChEBI" id="CHEBI:15378"/>
        <dbReference type="ChEBI" id="CHEBI:30013"/>
        <dbReference type="ChEBI" id="CHEBI:57692"/>
        <dbReference type="ChEBI" id="CHEBI:74257"/>
        <dbReference type="ChEBI" id="CHEBI:456215"/>
        <dbReference type="EC" id="2.7.1.180"/>
    </reaction>
</comment>
<comment type="caution">
    <text evidence="13">The sequence shown here is derived from an EMBL/GenBank/DDBJ whole genome shotgun (WGS) entry which is preliminary data.</text>
</comment>
<dbReference type="GO" id="GO:0016740">
    <property type="term" value="F:transferase activity"/>
    <property type="evidence" value="ECO:0007669"/>
    <property type="project" value="UniProtKB-UniRule"/>
</dbReference>
<sequence>MTNVPTRRRFIGISAAAAGLALLPTGGALAHAADGKVVVWRGTALGAVATLRIHHRDRTAAERLAARAVAEVRRLEGLFSLYRDDSALVALNRRGVLEAPPPELVTVVEECRRFHTLTGGAFDPTVQPLWELYTRHFAQEAAAPDGPPANRLAETLQKVGLQHVMADRDRIAFARPGMALTLNGIAQGWITDRVVALLRAGGIASSLVDMGEARAFGQRPDGTAWRAGIADPHAAGRITETVALDDCAVATSGGYGLRFDAAGRFDHLIDPRTGRSPRRYDSLSVIAPDATTADALSTGFSSLGAAEIRRIRQEAGAAAVLATTGTETLHL</sequence>
<dbReference type="InterPro" id="IPR003374">
    <property type="entry name" value="ApbE-like_sf"/>
</dbReference>
<keyword evidence="4 10" id="KW-0808">Transferase</keyword>
<name>A0A840C6A1_9HYPH</name>
<reference evidence="13 14" key="1">
    <citation type="submission" date="2020-08" db="EMBL/GenBank/DDBJ databases">
        <title>Genomic Encyclopedia of Type Strains, Phase IV (KMG-IV): sequencing the most valuable type-strain genomes for metagenomic binning, comparative biology and taxonomic classification.</title>
        <authorList>
            <person name="Goeker M."/>
        </authorList>
    </citation>
    <scope>NUCLEOTIDE SEQUENCE [LARGE SCALE GENOMIC DNA]</scope>
    <source>
        <strain evidence="13 14">DSM 103737</strain>
    </source>
</reference>
<keyword evidence="7 10" id="KW-0460">Magnesium</keyword>
<evidence type="ECO:0000256" key="10">
    <source>
        <dbReference type="PIRNR" id="PIRNR006268"/>
    </source>
</evidence>
<dbReference type="Pfam" id="PF02424">
    <property type="entry name" value="ApbE"/>
    <property type="match status" value="1"/>
</dbReference>
<gene>
    <name evidence="13" type="ORF">GGR16_004016</name>
</gene>
<dbReference type="PANTHER" id="PTHR30040">
    <property type="entry name" value="THIAMINE BIOSYNTHESIS LIPOPROTEIN APBE"/>
    <property type="match status" value="1"/>
</dbReference>
<organism evidence="13 14">
    <name type="scientific">Chelatococcus caeni</name>
    <dbReference type="NCBI Taxonomy" id="1348468"/>
    <lineage>
        <taxon>Bacteria</taxon>
        <taxon>Pseudomonadati</taxon>
        <taxon>Pseudomonadota</taxon>
        <taxon>Alphaproteobacteria</taxon>
        <taxon>Hyphomicrobiales</taxon>
        <taxon>Chelatococcaceae</taxon>
        <taxon>Chelatococcus</taxon>
    </lineage>
</organism>
<dbReference type="Gene3D" id="3.10.520.10">
    <property type="entry name" value="ApbE-like domains"/>
    <property type="match status" value="1"/>
</dbReference>
<evidence type="ECO:0000256" key="4">
    <source>
        <dbReference type="ARBA" id="ARBA00022679"/>
    </source>
</evidence>
<keyword evidence="5 10" id="KW-0479">Metal-binding</keyword>
<keyword evidence="6 10" id="KW-0274">FAD</keyword>
<dbReference type="PROSITE" id="PS51318">
    <property type="entry name" value="TAT"/>
    <property type="match status" value="1"/>
</dbReference>
<dbReference type="RefSeq" id="WP_183317728.1">
    <property type="nucleotide sequence ID" value="NZ_JACIEN010000005.1"/>
</dbReference>
<dbReference type="AlphaFoldDB" id="A0A840C6A1"/>